<organism evidence="2 3">
    <name type="scientific">Streptomyces nogalater</name>
    <dbReference type="NCBI Taxonomy" id="38314"/>
    <lineage>
        <taxon>Bacteria</taxon>
        <taxon>Bacillati</taxon>
        <taxon>Actinomycetota</taxon>
        <taxon>Actinomycetes</taxon>
        <taxon>Kitasatosporales</taxon>
        <taxon>Streptomycetaceae</taxon>
        <taxon>Streptomyces</taxon>
    </lineage>
</organism>
<feature type="region of interest" description="Disordered" evidence="1">
    <location>
        <begin position="1"/>
        <end position="54"/>
    </location>
</feature>
<name>A0ABW0W8S5_STRNO</name>
<accession>A0ABW0W8S5</accession>
<evidence type="ECO:0000313" key="2">
    <source>
        <dbReference type="EMBL" id="MFC5654502.1"/>
    </source>
</evidence>
<dbReference type="RefSeq" id="WP_344347272.1">
    <property type="nucleotide sequence ID" value="NZ_BAAASM010000009.1"/>
</dbReference>
<dbReference type="EMBL" id="JBHSOE010000003">
    <property type="protein sequence ID" value="MFC5654502.1"/>
    <property type="molecule type" value="Genomic_DNA"/>
</dbReference>
<feature type="region of interest" description="Disordered" evidence="1">
    <location>
        <begin position="137"/>
        <end position="181"/>
    </location>
</feature>
<keyword evidence="3" id="KW-1185">Reference proteome</keyword>
<dbReference type="Proteomes" id="UP001596065">
    <property type="component" value="Unassembled WGS sequence"/>
</dbReference>
<feature type="compositionally biased region" description="Basic and acidic residues" evidence="1">
    <location>
        <begin position="158"/>
        <end position="176"/>
    </location>
</feature>
<proteinExistence type="predicted"/>
<evidence type="ECO:0000313" key="3">
    <source>
        <dbReference type="Proteomes" id="UP001596065"/>
    </source>
</evidence>
<gene>
    <name evidence="2" type="ORF">ACFP3J_03210</name>
</gene>
<sequence>MSTDVATPRPRSTRSGSHLKLVTDDAPTLSLRVPADEQPDTSTTGRHAAPRPVPATGSVTLRALMGLGALVSTLGLSIGEAQAVLSHAPAGAGAESAAPTGTESLTAIMPEYRTAPGHWTPTVEPVKLHTYTLGASIPGTGRHRKPVVTEEWSSWKPDTGERPAGRHRKAPADKGTQRPRAKTMVGMPALTGDFTYTV</sequence>
<evidence type="ECO:0000256" key="1">
    <source>
        <dbReference type="SAM" id="MobiDB-lite"/>
    </source>
</evidence>
<protein>
    <submittedName>
        <fullName evidence="2">Uncharacterized protein</fullName>
    </submittedName>
</protein>
<comment type="caution">
    <text evidence="2">The sequence shown here is derived from an EMBL/GenBank/DDBJ whole genome shotgun (WGS) entry which is preliminary data.</text>
</comment>
<reference evidence="3" key="1">
    <citation type="journal article" date="2019" name="Int. J. Syst. Evol. Microbiol.">
        <title>The Global Catalogue of Microorganisms (GCM) 10K type strain sequencing project: providing services to taxonomists for standard genome sequencing and annotation.</title>
        <authorList>
            <consortium name="The Broad Institute Genomics Platform"/>
            <consortium name="The Broad Institute Genome Sequencing Center for Infectious Disease"/>
            <person name="Wu L."/>
            <person name="Ma J."/>
        </authorList>
    </citation>
    <scope>NUCLEOTIDE SEQUENCE [LARGE SCALE GENOMIC DNA]</scope>
    <source>
        <strain evidence="3">KCTC 5701</strain>
    </source>
</reference>